<sequence length="1023" mass="111967">MKKNFFIMAVFAIFFLSFFSLHGQKVLKIGEEFDTQISSRSTYRNQKSKFNHQFNVVFKEQFVSKNAAYVKLFFEDFDLAPEDYVKIIGKKTNETLIYGGAGKVINEKGETIRNFWSGAIFEEAVEVILYSKGNVNSHTGFSISKVAYGFSPEKINKIFAQEESQQRAVCGTNDRERIACYKGTKMFEKSKAVCRMLVGGISACTGWLLGSDGHLMTNNHCISSDTGANGTDFIFNYQYENCTGSTSAKQKIYRGGTVVKTNKDLDYTLVKLKDNPTTDFGYLSLSPNKPTVGDRIYIPQHPRGARKEISVNSDTDNGFAVVECVGDCATPNAPLKSIRYNADTQGGSSGSPVIDYNTNLVIAIHNTGECPNGSYGRCDQLIVDIGMDMPTNGIGGGSNPDPDPDPDPTPICNSVINTFPYSEGFEINDGWTQITNDDGNWLRNSSGTPSSSTGPRSSNEGNFYMYLEASTSGTGQIGSNATAILESSCFDLSGMTTAEFSFDYHMYGSRMGSLSAEVSIDGVNWTAIWNASGDQGNQWNSVAIDLNAYLGETQVKFRFVGVTGSTYLSDMAIDNILVQSPTDNPGPDPEPSCNTVVNSFPYSESFETNDSWTQVDTDEGNWLRDASGTPSSNTGPNSATNGTYYMYLEASTSGTGQIGSNATAILESPCFNLSEMTSAVFTFDNHMYGTGMGNLELQLTIDGVNWTTIWSMSGNQGNQWNSVTVNLDAYLEETQLKLRFVGTTGGTYLSDMAIDNIMLFTPSSNPDPSPNCDILNFNDFSISSFADQDSSGDYSVVNNGSTLELSNNTWKFIDMYYTVTSNTVIEFEFSSSSQGEIHGVGFENDNSLTSSRYFKVHGTQSYGITNFDNYTSGTVSYIIPVGNSYTGSMSRLVFINDNDAGSGNNSIFSNVRIYEGSCENPTVQVAEVFNLESTVLGHENEEEVTSFIVAPNPVKKGGLLQINGYLTQNKNANYRILNFLGQVVKKGKLPESNSITLDNLDLGVYILHLENGIYNESKRFIIE</sequence>
<dbReference type="EC" id="3.4.21.-" evidence="6"/>
<dbReference type="CDD" id="cd06263">
    <property type="entry name" value="MAM"/>
    <property type="match status" value="2"/>
</dbReference>
<dbReference type="SUPFAM" id="SSF50494">
    <property type="entry name" value="Trypsin-like serine proteases"/>
    <property type="match status" value="1"/>
</dbReference>
<dbReference type="InterPro" id="IPR009003">
    <property type="entry name" value="Peptidase_S1_PA"/>
</dbReference>
<reference evidence="9 10" key="1">
    <citation type="submission" date="2019-03" db="EMBL/GenBank/DDBJ databases">
        <title>Genomic Encyclopedia of Type Strains, Phase IV (KMG-IV): sequencing the most valuable type-strain genomes for metagenomic binning, comparative biology and taxonomic classification.</title>
        <authorList>
            <person name="Goeker M."/>
        </authorList>
    </citation>
    <scope>NUCLEOTIDE SEQUENCE [LARGE SCALE GENOMIC DNA]</scope>
    <source>
        <strain evidence="9 10">DSM 14836</strain>
    </source>
</reference>
<feature type="domain" description="MAM" evidence="8">
    <location>
        <begin position="421"/>
        <end position="595"/>
    </location>
</feature>
<gene>
    <name evidence="9" type="ORF">EV195_107228</name>
</gene>
<organism evidence="9 10">
    <name type="scientific">Tenacibaculum skagerrakense</name>
    <dbReference type="NCBI Taxonomy" id="186571"/>
    <lineage>
        <taxon>Bacteria</taxon>
        <taxon>Pseudomonadati</taxon>
        <taxon>Bacteroidota</taxon>
        <taxon>Flavobacteriia</taxon>
        <taxon>Flavobacteriales</taxon>
        <taxon>Flavobacteriaceae</taxon>
        <taxon>Tenacibaculum</taxon>
    </lineage>
</organism>
<accession>A0A4R2NRF5</accession>
<evidence type="ECO:0000256" key="2">
    <source>
        <dbReference type="ARBA" id="ARBA00022670"/>
    </source>
</evidence>
<dbReference type="Proteomes" id="UP000294564">
    <property type="component" value="Unassembled WGS sequence"/>
</dbReference>
<dbReference type="SUPFAM" id="SSF49899">
    <property type="entry name" value="Concanavalin A-like lectins/glucanases"/>
    <property type="match status" value="2"/>
</dbReference>
<keyword evidence="2 6" id="KW-0645">Protease</keyword>
<dbReference type="Pfam" id="PF18962">
    <property type="entry name" value="Por_Secre_tail"/>
    <property type="match status" value="1"/>
</dbReference>
<evidence type="ECO:0000256" key="1">
    <source>
        <dbReference type="ARBA" id="ARBA00008764"/>
    </source>
</evidence>
<dbReference type="PANTHER" id="PTHR36234:SF5">
    <property type="entry name" value="LYSYL ENDOPEPTIDASE"/>
    <property type="match status" value="1"/>
</dbReference>
<evidence type="ECO:0000259" key="8">
    <source>
        <dbReference type="PROSITE" id="PS50060"/>
    </source>
</evidence>
<dbReference type="GO" id="GO:0016020">
    <property type="term" value="C:membrane"/>
    <property type="evidence" value="ECO:0007669"/>
    <property type="project" value="InterPro"/>
</dbReference>
<evidence type="ECO:0000256" key="6">
    <source>
        <dbReference type="RuleBase" id="RU004296"/>
    </source>
</evidence>
<dbReference type="InterPro" id="IPR026444">
    <property type="entry name" value="Secre_tail"/>
</dbReference>
<feature type="domain" description="MAM" evidence="8">
    <location>
        <begin position="602"/>
        <end position="774"/>
    </location>
</feature>
<dbReference type="PANTHER" id="PTHR36234">
    <property type="entry name" value="LYSYL ENDOPEPTIDASE"/>
    <property type="match status" value="1"/>
</dbReference>
<feature type="region of interest" description="Disordered" evidence="7">
    <location>
        <begin position="436"/>
        <end position="459"/>
    </location>
</feature>
<dbReference type="GO" id="GO:0004553">
    <property type="term" value="F:hydrolase activity, hydrolyzing O-glycosyl compounds"/>
    <property type="evidence" value="ECO:0007669"/>
    <property type="project" value="UniProtKB-ARBA"/>
</dbReference>
<comment type="caution">
    <text evidence="9">The sequence shown here is derived from an EMBL/GenBank/DDBJ whole genome shotgun (WGS) entry which is preliminary data.</text>
</comment>
<keyword evidence="4 6" id="KW-0378">Hydrolase</keyword>
<dbReference type="Gene3D" id="2.60.120.200">
    <property type="match status" value="2"/>
</dbReference>
<feature type="compositionally biased region" description="Low complexity" evidence="7">
    <location>
        <begin position="443"/>
        <end position="459"/>
    </location>
</feature>
<evidence type="ECO:0000313" key="10">
    <source>
        <dbReference type="Proteomes" id="UP000294564"/>
    </source>
</evidence>
<dbReference type="InterPro" id="IPR043504">
    <property type="entry name" value="Peptidase_S1_PA_chymotrypsin"/>
</dbReference>
<evidence type="ECO:0000256" key="4">
    <source>
        <dbReference type="ARBA" id="ARBA00022801"/>
    </source>
</evidence>
<protein>
    <recommendedName>
        <fullName evidence="6">Serine protease</fullName>
        <ecNumber evidence="6">3.4.21.-</ecNumber>
    </recommendedName>
</protein>
<evidence type="ECO:0000313" key="9">
    <source>
        <dbReference type="EMBL" id="TCP24061.1"/>
    </source>
</evidence>
<evidence type="ECO:0000256" key="5">
    <source>
        <dbReference type="ARBA" id="ARBA00022825"/>
    </source>
</evidence>
<dbReference type="EMBL" id="SLXM01000007">
    <property type="protein sequence ID" value="TCP24061.1"/>
    <property type="molecule type" value="Genomic_DNA"/>
</dbReference>
<dbReference type="AlphaFoldDB" id="A0A4R2NRF5"/>
<dbReference type="SMART" id="SM00137">
    <property type="entry name" value="MAM"/>
    <property type="match status" value="2"/>
</dbReference>
<dbReference type="Gene3D" id="2.40.10.10">
    <property type="entry name" value="Trypsin-like serine proteases"/>
    <property type="match status" value="2"/>
</dbReference>
<dbReference type="InterPro" id="IPR008256">
    <property type="entry name" value="Peptidase_S1B"/>
</dbReference>
<dbReference type="GO" id="GO:0008236">
    <property type="term" value="F:serine-type peptidase activity"/>
    <property type="evidence" value="ECO:0007669"/>
    <property type="project" value="UniProtKB-KW"/>
</dbReference>
<dbReference type="OrthoDB" id="5377264at2"/>
<dbReference type="InterPro" id="IPR013320">
    <property type="entry name" value="ConA-like_dom_sf"/>
</dbReference>
<dbReference type="GO" id="GO:0005975">
    <property type="term" value="P:carbohydrate metabolic process"/>
    <property type="evidence" value="ECO:0007669"/>
    <property type="project" value="UniProtKB-ARBA"/>
</dbReference>
<keyword evidence="3" id="KW-0732">Signal</keyword>
<name>A0A4R2NRF5_9FLAO</name>
<keyword evidence="10" id="KW-1185">Reference proteome</keyword>
<evidence type="ECO:0000256" key="7">
    <source>
        <dbReference type="SAM" id="MobiDB-lite"/>
    </source>
</evidence>
<dbReference type="GO" id="GO:0006508">
    <property type="term" value="P:proteolysis"/>
    <property type="evidence" value="ECO:0007669"/>
    <property type="project" value="UniProtKB-KW"/>
</dbReference>
<keyword evidence="5 6" id="KW-0720">Serine protease</keyword>
<dbReference type="InterPro" id="IPR000998">
    <property type="entry name" value="MAM_dom"/>
</dbReference>
<dbReference type="PROSITE" id="PS50060">
    <property type="entry name" value="MAM_2"/>
    <property type="match status" value="2"/>
</dbReference>
<evidence type="ECO:0000256" key="3">
    <source>
        <dbReference type="ARBA" id="ARBA00022729"/>
    </source>
</evidence>
<dbReference type="Pfam" id="PF00629">
    <property type="entry name" value="MAM"/>
    <property type="match status" value="2"/>
</dbReference>
<dbReference type="PRINTS" id="PR00839">
    <property type="entry name" value="V8PROTEASE"/>
</dbReference>
<dbReference type="NCBIfam" id="TIGR04183">
    <property type="entry name" value="Por_Secre_tail"/>
    <property type="match status" value="1"/>
</dbReference>
<dbReference type="RefSeq" id="WP_132795327.1">
    <property type="nucleotide sequence ID" value="NZ_SLXM01000007.1"/>
</dbReference>
<comment type="similarity">
    <text evidence="1 6">Belongs to the peptidase S1B family.</text>
</comment>
<feature type="region of interest" description="Disordered" evidence="7">
    <location>
        <begin position="390"/>
        <end position="410"/>
    </location>
</feature>
<dbReference type="Pfam" id="PF13365">
    <property type="entry name" value="Trypsin_2"/>
    <property type="match status" value="1"/>
</dbReference>
<proteinExistence type="inferred from homology"/>